<protein>
    <recommendedName>
        <fullName evidence="8 10">Protein GrpE</fullName>
    </recommendedName>
    <alternativeName>
        <fullName evidence="9 10">HSP-70 cofactor</fullName>
    </alternativeName>
</protein>
<dbReference type="CDD" id="cd00446">
    <property type="entry name" value="GrpE"/>
    <property type="match status" value="1"/>
</dbReference>
<dbReference type="Gene3D" id="3.90.20.20">
    <property type="match status" value="1"/>
</dbReference>
<accession>A0A9D1LV12</accession>
<evidence type="ECO:0000313" key="14">
    <source>
        <dbReference type="EMBL" id="HIU48603.1"/>
    </source>
</evidence>
<evidence type="ECO:0000256" key="4">
    <source>
        <dbReference type="ARBA" id="ARBA00022490"/>
    </source>
</evidence>
<dbReference type="GO" id="GO:0000774">
    <property type="term" value="F:adenyl-nucleotide exchange factor activity"/>
    <property type="evidence" value="ECO:0007669"/>
    <property type="project" value="InterPro"/>
</dbReference>
<evidence type="ECO:0000256" key="12">
    <source>
        <dbReference type="RuleBase" id="RU004478"/>
    </source>
</evidence>
<evidence type="ECO:0000256" key="9">
    <source>
        <dbReference type="ARBA" id="ARBA00076414"/>
    </source>
</evidence>
<dbReference type="PRINTS" id="PR00773">
    <property type="entry name" value="GRPEPROTEIN"/>
</dbReference>
<comment type="subcellular location">
    <subcellularLocation>
        <location evidence="1 10">Cytoplasm</location>
    </subcellularLocation>
</comment>
<dbReference type="EMBL" id="DVND01000120">
    <property type="protein sequence ID" value="HIU48603.1"/>
    <property type="molecule type" value="Genomic_DNA"/>
</dbReference>
<reference evidence="14" key="1">
    <citation type="submission" date="2020-10" db="EMBL/GenBank/DDBJ databases">
        <authorList>
            <person name="Gilroy R."/>
        </authorList>
    </citation>
    <scope>NUCLEOTIDE SEQUENCE</scope>
    <source>
        <strain evidence="14">ChiSjej4B22-9803</strain>
    </source>
</reference>
<evidence type="ECO:0000256" key="8">
    <source>
        <dbReference type="ARBA" id="ARBA00072274"/>
    </source>
</evidence>
<comment type="function">
    <text evidence="7 10 11">Participates actively in the response to hyperosmotic and heat shock by preventing the aggregation of stress-denatured proteins, in association with DnaK and GrpE. It is the nucleotide exchange factor for DnaK and may function as a thermosensor. Unfolded proteins bind initially to DnaJ; upon interaction with the DnaJ-bound protein, DnaK hydrolyzes its bound ATP, resulting in the formation of a stable complex. GrpE releases ADP from DnaK; ATP binding to DnaK triggers the release of the substrate protein, thus completing the reaction cycle. Several rounds of ATP-dependent interactions between DnaJ, DnaK and GrpE are required for fully efficient folding.</text>
</comment>
<dbReference type="Pfam" id="PF01025">
    <property type="entry name" value="GrpE"/>
    <property type="match status" value="1"/>
</dbReference>
<evidence type="ECO:0000256" key="7">
    <source>
        <dbReference type="ARBA" id="ARBA00053401"/>
    </source>
</evidence>
<keyword evidence="4 10" id="KW-0963">Cytoplasm</keyword>
<dbReference type="SUPFAM" id="SSF51064">
    <property type="entry name" value="Head domain of nucleotide exchange factor GrpE"/>
    <property type="match status" value="1"/>
</dbReference>
<evidence type="ECO:0000256" key="6">
    <source>
        <dbReference type="ARBA" id="ARBA00023186"/>
    </source>
</evidence>
<dbReference type="GO" id="GO:0006457">
    <property type="term" value="P:protein folding"/>
    <property type="evidence" value="ECO:0007669"/>
    <property type="project" value="InterPro"/>
</dbReference>
<dbReference type="PANTHER" id="PTHR21237">
    <property type="entry name" value="GRPE PROTEIN"/>
    <property type="match status" value="1"/>
</dbReference>
<organism evidence="14 15">
    <name type="scientific">Candidatus Avimonoglobus intestinipullorum</name>
    <dbReference type="NCBI Taxonomy" id="2840699"/>
    <lineage>
        <taxon>Bacteria</taxon>
        <taxon>Bacillati</taxon>
        <taxon>Bacillota</taxon>
        <taxon>Clostridia</taxon>
        <taxon>Eubacteriales</taxon>
        <taxon>Candidatus Avimonoglobus</taxon>
    </lineage>
</organism>
<evidence type="ECO:0000256" key="13">
    <source>
        <dbReference type="SAM" id="MobiDB-lite"/>
    </source>
</evidence>
<dbReference type="GO" id="GO:0051087">
    <property type="term" value="F:protein-folding chaperone binding"/>
    <property type="evidence" value="ECO:0007669"/>
    <property type="project" value="InterPro"/>
</dbReference>
<dbReference type="Gene3D" id="2.30.22.10">
    <property type="entry name" value="Head domain of nucleotide exchange factor GrpE"/>
    <property type="match status" value="1"/>
</dbReference>
<dbReference type="SUPFAM" id="SSF58014">
    <property type="entry name" value="Coiled-coil domain of nucleotide exchange factor GrpE"/>
    <property type="match status" value="1"/>
</dbReference>
<dbReference type="PROSITE" id="PS01071">
    <property type="entry name" value="GRPE"/>
    <property type="match status" value="1"/>
</dbReference>
<dbReference type="GO" id="GO:0051082">
    <property type="term" value="F:unfolded protein binding"/>
    <property type="evidence" value="ECO:0007669"/>
    <property type="project" value="TreeGrafter"/>
</dbReference>
<feature type="compositionally biased region" description="Basic and acidic residues" evidence="13">
    <location>
        <begin position="1"/>
        <end position="13"/>
    </location>
</feature>
<evidence type="ECO:0000256" key="11">
    <source>
        <dbReference type="RuleBase" id="RU000639"/>
    </source>
</evidence>
<dbReference type="GO" id="GO:0005737">
    <property type="term" value="C:cytoplasm"/>
    <property type="evidence" value="ECO:0007669"/>
    <property type="project" value="UniProtKB-SubCell"/>
</dbReference>
<evidence type="ECO:0000256" key="1">
    <source>
        <dbReference type="ARBA" id="ARBA00004496"/>
    </source>
</evidence>
<dbReference type="PANTHER" id="PTHR21237:SF23">
    <property type="entry name" value="GRPE PROTEIN HOMOLOG, MITOCHONDRIAL"/>
    <property type="match status" value="1"/>
</dbReference>
<dbReference type="InterPro" id="IPR009012">
    <property type="entry name" value="GrpE_head"/>
</dbReference>
<comment type="caution">
    <text evidence="14">The sequence shown here is derived from an EMBL/GenBank/DDBJ whole genome shotgun (WGS) entry which is preliminary data.</text>
</comment>
<keyword evidence="5 10" id="KW-0346">Stress response</keyword>
<evidence type="ECO:0000313" key="15">
    <source>
        <dbReference type="Proteomes" id="UP000824111"/>
    </source>
</evidence>
<dbReference type="GO" id="GO:0042803">
    <property type="term" value="F:protein homodimerization activity"/>
    <property type="evidence" value="ECO:0007669"/>
    <property type="project" value="InterPro"/>
</dbReference>
<evidence type="ECO:0000256" key="3">
    <source>
        <dbReference type="ARBA" id="ARBA00011738"/>
    </source>
</evidence>
<gene>
    <name evidence="10 14" type="primary">grpE</name>
    <name evidence="14" type="ORF">IAB04_04515</name>
</gene>
<dbReference type="HAMAP" id="MF_01151">
    <property type="entry name" value="GrpE"/>
    <property type="match status" value="1"/>
</dbReference>
<proteinExistence type="inferred from homology"/>
<comment type="similarity">
    <text evidence="2 10 12">Belongs to the GrpE family.</text>
</comment>
<dbReference type="Proteomes" id="UP000824111">
    <property type="component" value="Unassembled WGS sequence"/>
</dbReference>
<dbReference type="AlphaFoldDB" id="A0A9D1LV12"/>
<dbReference type="FunFam" id="2.30.22.10:FF:000001">
    <property type="entry name" value="Protein GrpE"/>
    <property type="match status" value="1"/>
</dbReference>
<comment type="subunit">
    <text evidence="3 10">Homodimer.</text>
</comment>
<evidence type="ECO:0000256" key="10">
    <source>
        <dbReference type="HAMAP-Rule" id="MF_01151"/>
    </source>
</evidence>
<dbReference type="InterPro" id="IPR000740">
    <property type="entry name" value="GrpE"/>
</dbReference>
<feature type="region of interest" description="Disordered" evidence="13">
    <location>
        <begin position="1"/>
        <end position="36"/>
    </location>
</feature>
<name>A0A9D1LV12_9FIRM</name>
<evidence type="ECO:0000256" key="2">
    <source>
        <dbReference type="ARBA" id="ARBA00009054"/>
    </source>
</evidence>
<evidence type="ECO:0000256" key="5">
    <source>
        <dbReference type="ARBA" id="ARBA00023016"/>
    </source>
</evidence>
<keyword evidence="6 10" id="KW-0143">Chaperone</keyword>
<dbReference type="NCBIfam" id="NF010738">
    <property type="entry name" value="PRK14140.1"/>
    <property type="match status" value="1"/>
</dbReference>
<reference evidence="14" key="2">
    <citation type="journal article" date="2021" name="PeerJ">
        <title>Extensive microbial diversity within the chicken gut microbiome revealed by metagenomics and culture.</title>
        <authorList>
            <person name="Gilroy R."/>
            <person name="Ravi A."/>
            <person name="Getino M."/>
            <person name="Pursley I."/>
            <person name="Horton D.L."/>
            <person name="Alikhan N.F."/>
            <person name="Baker D."/>
            <person name="Gharbi K."/>
            <person name="Hall N."/>
            <person name="Watson M."/>
            <person name="Adriaenssens E.M."/>
            <person name="Foster-Nyarko E."/>
            <person name="Jarju S."/>
            <person name="Secka A."/>
            <person name="Antonio M."/>
            <person name="Oren A."/>
            <person name="Chaudhuri R.R."/>
            <person name="La Ragione R."/>
            <person name="Hildebrand F."/>
            <person name="Pallen M.J."/>
        </authorList>
    </citation>
    <scope>NUCLEOTIDE SEQUENCE</scope>
    <source>
        <strain evidence="14">ChiSjej4B22-9803</strain>
    </source>
</reference>
<dbReference type="InterPro" id="IPR013805">
    <property type="entry name" value="GrpE_CC"/>
</dbReference>
<sequence length="179" mass="20770">MVLSKEKEKKDENEILEEAVEQQEESPAEEQPEEDLQEKIKEWEDKYMRLYAEFDNYQKRSTREKDARYADAVIDTVEAFLPVYDNLERALAVEVEGEEAKKVLTGVELVAKQMKDVLQNLGVTQINALGEEFDPNLHNAVMHVEDENVTENTIVEEFMKGYIYNGERVVRHSMVKVAN</sequence>
<feature type="compositionally biased region" description="Acidic residues" evidence="13">
    <location>
        <begin position="14"/>
        <end position="36"/>
    </location>
</feature>